<gene>
    <name evidence="1" type="ORF">GCM10010978_31050</name>
</gene>
<proteinExistence type="predicted"/>
<evidence type="ECO:0000313" key="2">
    <source>
        <dbReference type="Proteomes" id="UP000602050"/>
    </source>
</evidence>
<dbReference type="AlphaFoldDB" id="A0A8J2XJ76"/>
<accession>A0A8J2XJ76</accession>
<reference evidence="1" key="1">
    <citation type="journal article" date="2014" name="Int. J. Syst. Evol. Microbiol.">
        <title>Complete genome sequence of Corynebacterium casei LMG S-19264T (=DSM 44701T), isolated from a smear-ripened cheese.</title>
        <authorList>
            <consortium name="US DOE Joint Genome Institute (JGI-PGF)"/>
            <person name="Walter F."/>
            <person name="Albersmeier A."/>
            <person name="Kalinowski J."/>
            <person name="Ruckert C."/>
        </authorList>
    </citation>
    <scope>NUCLEOTIDE SEQUENCE</scope>
    <source>
        <strain evidence="1">CGMCC 1.12360</strain>
    </source>
</reference>
<comment type="caution">
    <text evidence="1">The sequence shown here is derived from an EMBL/GenBank/DDBJ whole genome shotgun (WGS) entry which is preliminary data.</text>
</comment>
<name>A0A8J2XJ76_9BACI</name>
<organism evidence="1 2">
    <name type="scientific">Compostibacillus humi</name>
    <dbReference type="NCBI Taxonomy" id="1245525"/>
    <lineage>
        <taxon>Bacteria</taxon>
        <taxon>Bacillati</taxon>
        <taxon>Bacillota</taxon>
        <taxon>Bacilli</taxon>
        <taxon>Bacillales</taxon>
        <taxon>Bacillaceae</taxon>
        <taxon>Compostibacillus</taxon>
    </lineage>
</organism>
<dbReference type="Proteomes" id="UP000602050">
    <property type="component" value="Unassembled WGS sequence"/>
</dbReference>
<dbReference type="EMBL" id="BMEV01000090">
    <property type="protein sequence ID" value="GFZ89456.1"/>
    <property type="molecule type" value="Genomic_DNA"/>
</dbReference>
<keyword evidence="2" id="KW-1185">Reference proteome</keyword>
<sequence length="130" mass="15196">MTHTFKYRDLQLFDSSSIVNQKKIIHSYVNGNFKKRNPRTRKDWIGAWCSLYSISDVLDKFLSDIYEPFSYNRYTYLPGSTKGGLVIYDDDTHAHSFHSTDIICGKNVNSFELYITQIRPSRQRIGENSL</sequence>
<reference evidence="1" key="2">
    <citation type="submission" date="2020-09" db="EMBL/GenBank/DDBJ databases">
        <authorList>
            <person name="Sun Q."/>
            <person name="Zhou Y."/>
        </authorList>
    </citation>
    <scope>NUCLEOTIDE SEQUENCE</scope>
    <source>
        <strain evidence="1">CGMCC 1.12360</strain>
    </source>
</reference>
<protein>
    <submittedName>
        <fullName evidence="1">Uncharacterized protein</fullName>
    </submittedName>
</protein>
<evidence type="ECO:0000313" key="1">
    <source>
        <dbReference type="EMBL" id="GFZ89456.1"/>
    </source>
</evidence>